<dbReference type="Pfam" id="PF02836">
    <property type="entry name" value="Glyco_hydro_2_C"/>
    <property type="match status" value="1"/>
</dbReference>
<dbReference type="InterPro" id="IPR036156">
    <property type="entry name" value="Beta-gal/glucu_dom_sf"/>
</dbReference>
<dbReference type="Gene3D" id="2.60.40.10">
    <property type="entry name" value="Immunoglobulins"/>
    <property type="match status" value="1"/>
</dbReference>
<dbReference type="SUPFAM" id="SSF51445">
    <property type="entry name" value="(Trans)glycosidases"/>
    <property type="match status" value="1"/>
</dbReference>
<evidence type="ECO:0000256" key="3">
    <source>
        <dbReference type="ARBA" id="ARBA00012756"/>
    </source>
</evidence>
<keyword evidence="11" id="KW-1185">Reference proteome</keyword>
<comment type="catalytic activity">
    <reaction evidence="1">
        <text>Hydrolysis of terminal non-reducing beta-D-galactose residues in beta-D-galactosides.</text>
        <dbReference type="EC" id="3.2.1.23"/>
    </reaction>
</comment>
<evidence type="ECO:0000259" key="8">
    <source>
        <dbReference type="Pfam" id="PF02836"/>
    </source>
</evidence>
<dbReference type="InterPro" id="IPR008979">
    <property type="entry name" value="Galactose-bd-like_sf"/>
</dbReference>
<dbReference type="PANTHER" id="PTHR46323:SF2">
    <property type="entry name" value="BETA-GALACTOSIDASE"/>
    <property type="match status" value="1"/>
</dbReference>
<dbReference type="GO" id="GO:0009341">
    <property type="term" value="C:beta-galactosidase complex"/>
    <property type="evidence" value="ECO:0007669"/>
    <property type="project" value="TreeGrafter"/>
</dbReference>
<protein>
    <recommendedName>
        <fullName evidence="3">beta-galactosidase</fullName>
        <ecNumber evidence="3">3.2.1.23</ecNumber>
    </recommendedName>
</protein>
<dbReference type="InterPro" id="IPR006103">
    <property type="entry name" value="Glyco_hydro_2_cat"/>
</dbReference>
<dbReference type="GO" id="GO:0004565">
    <property type="term" value="F:beta-galactosidase activity"/>
    <property type="evidence" value="ECO:0007669"/>
    <property type="project" value="UniProtKB-EC"/>
</dbReference>
<dbReference type="InterPro" id="IPR011013">
    <property type="entry name" value="Gal_mutarotase_sf_dom"/>
</dbReference>
<dbReference type="RefSeq" id="WP_161571151.1">
    <property type="nucleotide sequence ID" value="NZ_RDSM01000006.1"/>
</dbReference>
<dbReference type="InterPro" id="IPR006104">
    <property type="entry name" value="Glyco_hydro_2_N"/>
</dbReference>
<proteinExistence type="inferred from homology"/>
<dbReference type="PRINTS" id="PR00132">
    <property type="entry name" value="GLHYDRLASE2"/>
</dbReference>
<organism evidence="10 11">
    <name type="scientific">Granulicella sibirica</name>
    <dbReference type="NCBI Taxonomy" id="2479048"/>
    <lineage>
        <taxon>Bacteria</taxon>
        <taxon>Pseudomonadati</taxon>
        <taxon>Acidobacteriota</taxon>
        <taxon>Terriglobia</taxon>
        <taxon>Terriglobales</taxon>
        <taxon>Acidobacteriaceae</taxon>
        <taxon>Granulicella</taxon>
    </lineage>
</organism>
<evidence type="ECO:0000259" key="7">
    <source>
        <dbReference type="Pfam" id="PF00703"/>
    </source>
</evidence>
<comment type="similarity">
    <text evidence="2">Belongs to the glycosyl hydrolase 2 family.</text>
</comment>
<evidence type="ECO:0000256" key="4">
    <source>
        <dbReference type="ARBA" id="ARBA00022801"/>
    </source>
</evidence>
<dbReference type="Pfam" id="PF02837">
    <property type="entry name" value="Glyco_hydro_2_N"/>
    <property type="match status" value="1"/>
</dbReference>
<dbReference type="GO" id="GO:0030246">
    <property type="term" value="F:carbohydrate binding"/>
    <property type="evidence" value="ECO:0007669"/>
    <property type="project" value="InterPro"/>
</dbReference>
<feature type="domain" description="Glycosyl hydrolases family 2 sugar binding" evidence="9">
    <location>
        <begin position="53"/>
        <end position="189"/>
    </location>
</feature>
<feature type="domain" description="Glycoside hydrolase family 2 catalytic" evidence="8">
    <location>
        <begin position="301"/>
        <end position="514"/>
    </location>
</feature>
<evidence type="ECO:0000256" key="5">
    <source>
        <dbReference type="ARBA" id="ARBA00023295"/>
    </source>
</evidence>
<dbReference type="AlphaFoldDB" id="A0A4Q0SWZ2"/>
<feature type="chain" id="PRO_5020789142" description="beta-galactosidase" evidence="6">
    <location>
        <begin position="22"/>
        <end position="968"/>
    </location>
</feature>
<dbReference type="InterPro" id="IPR017853">
    <property type="entry name" value="GH"/>
</dbReference>
<dbReference type="InterPro" id="IPR006102">
    <property type="entry name" value="Ig-like_GH2"/>
</dbReference>
<evidence type="ECO:0000256" key="1">
    <source>
        <dbReference type="ARBA" id="ARBA00001412"/>
    </source>
</evidence>
<dbReference type="SUPFAM" id="SSF74650">
    <property type="entry name" value="Galactose mutarotase-like"/>
    <property type="match status" value="1"/>
</dbReference>
<evidence type="ECO:0000259" key="9">
    <source>
        <dbReference type="Pfam" id="PF02837"/>
    </source>
</evidence>
<sequence>MRSCPRLAALLFLCVASIAHAAETEVRYLSGVGKDDPVKWQFLCDHGPNANQWSAIGVPSNWELQGFGIYTYGRVTPAGGWTKVHGVYKRTFTTPATWRDKAVILNFEGVMTDTHVTVNGQSAGPLHQGGYYAFHYDITSLLKPGGRPNEIQVDVDDESSDASVNRAERRGDFWNYAGIFRPVYLEAVPKTFIEHLAVNATAAGVLEVDARLADRRAAESSGATVSVEAQVFDLSGKPVGEPVTLSNAAFGGVAHLAGKISNPRLWTAETPNLYRLDVRLKVNGAVVHTVHQKFGFRTIEVRPGKGLFVNGNRIFLKGVDRHSFWPDSGRTLSEKISRDDVNLIKELNGNAVRSSHYSPDRHFLDACDELGLYVLDELTGWQAKYDTGVGRKLVKELVEHDVNHPSILFWDNGNEGGFNFDLDADYAKYDPQARLVLHPWSEFPVGIADTKHYPTYQGLQQKLAADPVLFPTEMLHGLYDGGAGAGMQDYWDAILKSKAGAGGFVWALVDEDVKRVDKGGILDSQGNYAPDGIVGPYREHEPSFNTIKQLWSPIIVAPPDSGSHAYTVTNRYSFLDAGGCTYEWQAIAFRRPSDAQSGSMVLTSRIDHGRSLAPGASAAWDGWGLPASASGRGKARADATRLIIRDATGRVIRTYVWPVESAGSAPDATAKPGGGAKPAVTETPEAFTAKAGDVSIQIDKTTGLLVSASWQGHTYSLKNGPRVVAMGPRPVPVRGQTTPPPQPATAEPSKLVSLTHAMEGDDLVISAAFDGPMKMLRYRLKPNGWLSLDYVYAMSGPHEYFGIGFDYPEAEVKGMRFFGQGPDPVYQNRLAGGTLDVWQRSYNNTMVGDPDDLKPGEHFDYPVFKGFYSGVRWVQFHTTEGEMTAAVEQQPDSPVYLQVYAPKTASAKLLGQVAVPFPSTGLSFLNAIPAIGNKFGGPQTMGPMGQSAIATGEYNGHISLYFGQLPKR</sequence>
<gene>
    <name evidence="10" type="ORF">GRAN_5067</name>
</gene>
<dbReference type="Proteomes" id="UP000289437">
    <property type="component" value="Unassembled WGS sequence"/>
</dbReference>
<evidence type="ECO:0000313" key="10">
    <source>
        <dbReference type="EMBL" id="RXH54098.1"/>
    </source>
</evidence>
<dbReference type="GO" id="GO:0005990">
    <property type="term" value="P:lactose catabolic process"/>
    <property type="evidence" value="ECO:0007669"/>
    <property type="project" value="TreeGrafter"/>
</dbReference>
<evidence type="ECO:0000256" key="6">
    <source>
        <dbReference type="SAM" id="SignalP"/>
    </source>
</evidence>
<dbReference type="SUPFAM" id="SSF49785">
    <property type="entry name" value="Galactose-binding domain-like"/>
    <property type="match status" value="1"/>
</dbReference>
<dbReference type="EC" id="3.2.1.23" evidence="3"/>
<evidence type="ECO:0000313" key="11">
    <source>
        <dbReference type="Proteomes" id="UP000289437"/>
    </source>
</evidence>
<dbReference type="InterPro" id="IPR006101">
    <property type="entry name" value="Glyco_hydro_2"/>
</dbReference>
<reference evidence="11" key="2">
    <citation type="submission" date="2019-02" db="EMBL/GenBank/DDBJ databases">
        <title>Granulicella sibirica sp. nov., a psychrotolerant acidobacterium isolated from an organic soil layer in forested tundra, West Siberia.</title>
        <authorList>
            <person name="Oshkin I.Y."/>
            <person name="Kulichevskaya I.S."/>
            <person name="Rijpstra W.I.C."/>
            <person name="Sinninghe Damste J.S."/>
            <person name="Rakitin A.L."/>
            <person name="Ravin N.V."/>
            <person name="Dedysh S.N."/>
        </authorList>
    </citation>
    <scope>NUCLEOTIDE SEQUENCE [LARGE SCALE GENOMIC DNA]</scope>
    <source>
        <strain evidence="11">AF10</strain>
    </source>
</reference>
<keyword evidence="4" id="KW-0378">Hydrolase</keyword>
<dbReference type="OrthoDB" id="9762066at2"/>
<dbReference type="InterPro" id="IPR013783">
    <property type="entry name" value="Ig-like_fold"/>
</dbReference>
<dbReference type="Gene3D" id="2.60.120.260">
    <property type="entry name" value="Galactose-binding domain-like"/>
    <property type="match status" value="1"/>
</dbReference>
<dbReference type="InterPro" id="IPR050347">
    <property type="entry name" value="Bact_Beta-galactosidase"/>
</dbReference>
<feature type="signal peptide" evidence="6">
    <location>
        <begin position="1"/>
        <end position="21"/>
    </location>
</feature>
<name>A0A4Q0SWZ2_9BACT</name>
<feature type="domain" description="Glycoside hydrolase family 2 immunoglobulin-like beta-sandwich" evidence="7">
    <location>
        <begin position="192"/>
        <end position="297"/>
    </location>
</feature>
<keyword evidence="6" id="KW-0732">Signal</keyword>
<dbReference type="InterPro" id="IPR014718">
    <property type="entry name" value="GH-type_carb-bd"/>
</dbReference>
<dbReference type="Pfam" id="PF00703">
    <property type="entry name" value="Glyco_hydro_2"/>
    <property type="match status" value="1"/>
</dbReference>
<dbReference type="PANTHER" id="PTHR46323">
    <property type="entry name" value="BETA-GALACTOSIDASE"/>
    <property type="match status" value="1"/>
</dbReference>
<keyword evidence="5" id="KW-0326">Glycosidase</keyword>
<dbReference type="SUPFAM" id="SSF49303">
    <property type="entry name" value="beta-Galactosidase/glucuronidase domain"/>
    <property type="match status" value="1"/>
</dbReference>
<dbReference type="Gene3D" id="3.20.20.80">
    <property type="entry name" value="Glycosidases"/>
    <property type="match status" value="1"/>
</dbReference>
<evidence type="ECO:0000256" key="2">
    <source>
        <dbReference type="ARBA" id="ARBA00007401"/>
    </source>
</evidence>
<accession>A0A4Q0SWZ2</accession>
<dbReference type="EMBL" id="RDSM01000006">
    <property type="protein sequence ID" value="RXH54098.1"/>
    <property type="molecule type" value="Genomic_DNA"/>
</dbReference>
<reference evidence="10 11" key="1">
    <citation type="submission" date="2018-11" db="EMBL/GenBank/DDBJ databases">
        <authorList>
            <person name="Mardanov A.V."/>
            <person name="Ravin N.V."/>
            <person name="Dedysh S.N."/>
        </authorList>
    </citation>
    <scope>NUCLEOTIDE SEQUENCE [LARGE SCALE GENOMIC DNA]</scope>
    <source>
        <strain evidence="10 11">AF10</strain>
    </source>
</reference>
<comment type="caution">
    <text evidence="10">The sequence shown here is derived from an EMBL/GenBank/DDBJ whole genome shotgun (WGS) entry which is preliminary data.</text>
</comment>
<dbReference type="Gene3D" id="2.70.98.10">
    <property type="match status" value="1"/>
</dbReference>